<feature type="compositionally biased region" description="Polar residues" evidence="1">
    <location>
        <begin position="22"/>
        <end position="34"/>
    </location>
</feature>
<dbReference type="Proteomes" id="UP000664132">
    <property type="component" value="Unassembled WGS sequence"/>
</dbReference>
<dbReference type="EMBL" id="JAFJYH010000117">
    <property type="protein sequence ID" value="KAG4418918.1"/>
    <property type="molecule type" value="Genomic_DNA"/>
</dbReference>
<feature type="compositionally biased region" description="Low complexity" evidence="1">
    <location>
        <begin position="8"/>
        <end position="21"/>
    </location>
</feature>
<gene>
    <name evidence="2" type="ORF">IFR04_007954</name>
</gene>
<evidence type="ECO:0000313" key="2">
    <source>
        <dbReference type="EMBL" id="KAG4418918.1"/>
    </source>
</evidence>
<proteinExistence type="predicted"/>
<protein>
    <submittedName>
        <fullName evidence="2">Uncharacterized protein</fullName>
    </submittedName>
</protein>
<evidence type="ECO:0000313" key="3">
    <source>
        <dbReference type="Proteomes" id="UP000664132"/>
    </source>
</evidence>
<feature type="region of interest" description="Disordered" evidence="1">
    <location>
        <begin position="1"/>
        <end position="44"/>
    </location>
</feature>
<dbReference type="OrthoDB" id="4232400at2759"/>
<dbReference type="AlphaFoldDB" id="A0A8H7WA80"/>
<comment type="caution">
    <text evidence="2">The sequence shown here is derived from an EMBL/GenBank/DDBJ whole genome shotgun (WGS) entry which is preliminary data.</text>
</comment>
<reference evidence="2" key="1">
    <citation type="submission" date="2021-02" db="EMBL/GenBank/DDBJ databases">
        <title>Genome sequence Cadophora malorum strain M34.</title>
        <authorList>
            <person name="Stefanovic E."/>
            <person name="Vu D."/>
            <person name="Scully C."/>
            <person name="Dijksterhuis J."/>
            <person name="Roader J."/>
            <person name="Houbraken J."/>
        </authorList>
    </citation>
    <scope>NUCLEOTIDE SEQUENCE</scope>
    <source>
        <strain evidence="2">M34</strain>
    </source>
</reference>
<accession>A0A8H7WA80</accession>
<evidence type="ECO:0000256" key="1">
    <source>
        <dbReference type="SAM" id="MobiDB-lite"/>
    </source>
</evidence>
<name>A0A8H7WA80_9HELO</name>
<sequence>MSSKQTADSSTKPSSSDSGTKNVLNPTGDSTATTADAIPPNPALKSDYKYLKDAGWTNMYYFMLSYGLKMHDDEDYEEGKRILEALRENEQENWEEMYGKGK</sequence>
<keyword evidence="3" id="KW-1185">Reference proteome</keyword>
<organism evidence="2 3">
    <name type="scientific">Cadophora malorum</name>
    <dbReference type="NCBI Taxonomy" id="108018"/>
    <lineage>
        <taxon>Eukaryota</taxon>
        <taxon>Fungi</taxon>
        <taxon>Dikarya</taxon>
        <taxon>Ascomycota</taxon>
        <taxon>Pezizomycotina</taxon>
        <taxon>Leotiomycetes</taxon>
        <taxon>Helotiales</taxon>
        <taxon>Ploettnerulaceae</taxon>
        <taxon>Cadophora</taxon>
    </lineage>
</organism>